<comment type="caution">
    <text evidence="2">The sequence shown here is derived from an EMBL/GenBank/DDBJ whole genome shotgun (WGS) entry which is preliminary data.</text>
</comment>
<proteinExistence type="predicted"/>
<feature type="region of interest" description="Disordered" evidence="1">
    <location>
        <begin position="290"/>
        <end position="340"/>
    </location>
</feature>
<evidence type="ECO:0000313" key="2">
    <source>
        <dbReference type="EMBL" id="OWP01381.1"/>
    </source>
</evidence>
<dbReference type="OrthoDB" id="4776522at2759"/>
<reference evidence="2 3" key="1">
    <citation type="submission" date="2017-04" db="EMBL/GenBank/DDBJ databases">
        <title>Draft genome sequence of Marssonina coronaria NL1: causal agent of apple blotch.</title>
        <authorList>
            <person name="Cheng Q."/>
        </authorList>
    </citation>
    <scope>NUCLEOTIDE SEQUENCE [LARGE SCALE GENOMIC DNA]</scope>
    <source>
        <strain evidence="2 3">NL1</strain>
    </source>
</reference>
<dbReference type="EMBL" id="MZNU01000279">
    <property type="protein sequence ID" value="OWP01381.1"/>
    <property type="molecule type" value="Genomic_DNA"/>
</dbReference>
<evidence type="ECO:0000313" key="3">
    <source>
        <dbReference type="Proteomes" id="UP000242519"/>
    </source>
</evidence>
<accession>A0A218YZY9</accession>
<feature type="compositionally biased region" description="Low complexity" evidence="1">
    <location>
        <begin position="302"/>
        <end position="312"/>
    </location>
</feature>
<gene>
    <name evidence="2" type="ORF">B2J93_2791</name>
</gene>
<organism evidence="2 3">
    <name type="scientific">Diplocarpon coronariae</name>
    <dbReference type="NCBI Taxonomy" id="2795749"/>
    <lineage>
        <taxon>Eukaryota</taxon>
        <taxon>Fungi</taxon>
        <taxon>Dikarya</taxon>
        <taxon>Ascomycota</taxon>
        <taxon>Pezizomycotina</taxon>
        <taxon>Leotiomycetes</taxon>
        <taxon>Helotiales</taxon>
        <taxon>Drepanopezizaceae</taxon>
        <taxon>Diplocarpon</taxon>
    </lineage>
</organism>
<name>A0A218YZY9_9HELO</name>
<dbReference type="Proteomes" id="UP000242519">
    <property type="component" value="Unassembled WGS sequence"/>
</dbReference>
<dbReference type="InParanoid" id="A0A218YZY9"/>
<evidence type="ECO:0000256" key="1">
    <source>
        <dbReference type="SAM" id="MobiDB-lite"/>
    </source>
</evidence>
<sequence length="485" mass="52985">MMMQGLQLEDPGYAIDRRSLAAEAAAICPRRWTISTSLGGPRNSGRRTQRSGGNTACTHHTVVRLYTNQHHCAICTRSGGYGWIYRCTQDQELLLENEMETGNANKLDSLCDELKSSYPHKRSPAARVNPFSMLAEVTEEQLKTYTEEQLQIVLSQRAQVRPVTRINALSQWKRPLGSTATKSPQVLDACCPADRADYGPVDEGFNWKYAGTDIHAPAPGLPKKPWLPLEGGECQFKVCHTCRRDFQDRCVLSLVGVVNGEYPATALTGYGFHLRKTRPVSLVKHVKNLGLRPNPAPRVHHSSSQTSSISSSGSGGGNRTPPRALPVRLKTSPNRPQGIIKRRPASIGLGIFETERQQNLFPNASHPDSRPATAINTVHHTMGPPHSVSIAPFIDSFSALSLKSTPTRRHSYYPTASSSDLQALASNTHLQPIPPESAGPSGSLTPMEWNEQLGDVRGAPSGVMDGVVVTEEGVELQVPDVDMQK</sequence>
<keyword evidence="3" id="KW-1185">Reference proteome</keyword>
<dbReference type="STRING" id="503106.A0A218YZY9"/>
<protein>
    <submittedName>
        <fullName evidence="2">Uncharacterized protein</fullName>
    </submittedName>
</protein>
<dbReference type="AlphaFoldDB" id="A0A218YZY9"/>